<dbReference type="InterPro" id="IPR027268">
    <property type="entry name" value="Peptidase_M4/M1_CTD_sf"/>
</dbReference>
<reference evidence="15 16" key="1">
    <citation type="submission" date="2018-12" db="EMBL/GenBank/DDBJ databases">
        <authorList>
            <consortium name="Pathogen Informatics"/>
        </authorList>
    </citation>
    <scope>NUCLEOTIDE SEQUENCE [LARGE SCALE GENOMIC DNA]</scope>
    <source>
        <strain evidence="15 16">NCTC11432</strain>
    </source>
</reference>
<dbReference type="GO" id="GO:0006508">
    <property type="term" value="P:proteolysis"/>
    <property type="evidence" value="ECO:0007669"/>
    <property type="project" value="UniProtKB-KW"/>
</dbReference>
<dbReference type="InterPro" id="IPR016024">
    <property type="entry name" value="ARM-type_fold"/>
</dbReference>
<evidence type="ECO:0000259" key="14">
    <source>
        <dbReference type="Pfam" id="PF17900"/>
    </source>
</evidence>
<dbReference type="GO" id="GO:0005615">
    <property type="term" value="C:extracellular space"/>
    <property type="evidence" value="ECO:0007669"/>
    <property type="project" value="TreeGrafter"/>
</dbReference>
<dbReference type="Pfam" id="PF17900">
    <property type="entry name" value="Peptidase_M1_N"/>
    <property type="match status" value="1"/>
</dbReference>
<feature type="chain" id="PRO_5019353853" description="Aminopeptidase N" evidence="12">
    <location>
        <begin position="22"/>
        <end position="836"/>
    </location>
</feature>
<evidence type="ECO:0000256" key="6">
    <source>
        <dbReference type="ARBA" id="ARBA00022438"/>
    </source>
</evidence>
<dbReference type="Gene3D" id="1.25.10.10">
    <property type="entry name" value="Leucine-rich Repeat Variant"/>
    <property type="match status" value="1"/>
</dbReference>
<proteinExistence type="inferred from homology"/>
<feature type="domain" description="Aminopeptidase N-like N-terminal" evidence="14">
    <location>
        <begin position="44"/>
        <end position="233"/>
    </location>
</feature>
<dbReference type="STRING" id="525257.HMPREF0204_12417"/>
<evidence type="ECO:0000256" key="7">
    <source>
        <dbReference type="ARBA" id="ARBA00022670"/>
    </source>
</evidence>
<dbReference type="InterPro" id="IPR014782">
    <property type="entry name" value="Peptidase_M1_dom"/>
</dbReference>
<dbReference type="Proteomes" id="UP000279227">
    <property type="component" value="Chromosome"/>
</dbReference>
<dbReference type="EMBL" id="LR134289">
    <property type="protein sequence ID" value="VEE07223.1"/>
    <property type="molecule type" value="Genomic_DNA"/>
</dbReference>
<comment type="cofactor">
    <cofactor evidence="2">
        <name>Zn(2+)</name>
        <dbReference type="ChEBI" id="CHEBI:29105"/>
    </cofactor>
</comment>
<dbReference type="InterPro" id="IPR001930">
    <property type="entry name" value="Peptidase_M1"/>
</dbReference>
<keyword evidence="12" id="KW-0732">Signal</keyword>
<gene>
    <name evidence="15" type="primary">pepN_2</name>
    <name evidence="15" type="ORF">NCTC11432_02038</name>
</gene>
<protein>
    <recommendedName>
        <fullName evidence="5">Aminopeptidase N</fullName>
        <ecNumber evidence="4">3.4.11.2</ecNumber>
    </recommendedName>
</protein>
<dbReference type="KEGG" id="cgle:NCTC11432_02038"/>
<accession>A0A448B1N0</accession>
<dbReference type="SUPFAM" id="SSF48371">
    <property type="entry name" value="ARM repeat"/>
    <property type="match status" value="1"/>
</dbReference>
<dbReference type="GO" id="GO:0043171">
    <property type="term" value="P:peptide catabolic process"/>
    <property type="evidence" value="ECO:0007669"/>
    <property type="project" value="TreeGrafter"/>
</dbReference>
<organism evidence="15 16">
    <name type="scientific">Chryseobacterium gleum</name>
    <name type="common">Flavobacterium gleum</name>
    <dbReference type="NCBI Taxonomy" id="250"/>
    <lineage>
        <taxon>Bacteria</taxon>
        <taxon>Pseudomonadati</taxon>
        <taxon>Bacteroidota</taxon>
        <taxon>Flavobacteriia</taxon>
        <taxon>Flavobacteriales</taxon>
        <taxon>Weeksellaceae</taxon>
        <taxon>Chryseobacterium group</taxon>
        <taxon>Chryseobacterium</taxon>
    </lineage>
</organism>
<evidence type="ECO:0000313" key="16">
    <source>
        <dbReference type="Proteomes" id="UP000279227"/>
    </source>
</evidence>
<evidence type="ECO:0000256" key="5">
    <source>
        <dbReference type="ARBA" id="ARBA00015611"/>
    </source>
</evidence>
<dbReference type="InterPro" id="IPR042097">
    <property type="entry name" value="Aminopeptidase_N-like_N_sf"/>
</dbReference>
<dbReference type="AlphaFoldDB" id="A0A448B1N0"/>
<dbReference type="OrthoDB" id="100605at2"/>
<dbReference type="Pfam" id="PF01433">
    <property type="entry name" value="Peptidase_M1"/>
    <property type="match status" value="1"/>
</dbReference>
<dbReference type="GO" id="GO:0042277">
    <property type="term" value="F:peptide binding"/>
    <property type="evidence" value="ECO:0007669"/>
    <property type="project" value="TreeGrafter"/>
</dbReference>
<sequence>MRKAILSIAILGILFSANVSAQTETSGREKVYRATHTKVTELKHTKLKVNFDYQKEQMNGEEWLTASPYFYATNELTLDAKGMLIHEVSLDNNGKKSPLKYEYKGDILKITLDKTYQRNQDYTVYIKYTARPNEVKQQGSMAINDAKGLYFINAQGTEPDMPTQIWTQGETESSSAWFPTIDKPNQKTTQEIYMTVPDKYVTLSNGILKESKKESNGLRTDHWVMDKRHSTYLFFMGVGEYAVVKDKWKNIPVDYYIEKEYEPYAKQIYGNTPEMIDFFSKKLNYDYPWAKYAQISGRNYVSGAMENTTATLHGSDILQKPGQLIDENTWEDTIAHELFHHWFGDLVTAESWSNLTVNESFANYSEYLWNEYKYGKDQADYHLMTDVNNYLHNPTDFNKNLVRFNYESREDVFDLVTYQKGGGILNMLRNYLGDDAFFAGMNDYLKTNEYQNAEAHQLRLSFEKVSGKDLNWFFNQWYFGSGNPKINYSSTFEPVKKQVAVTINQTQEKPFEFPLAIDVYDNGKPKRYNVWVNAEAKNTFNFDVSKAPDLVNINADGVLLADITDTKTPEQNLMQFTNSKEFKSRYLALTGIKDQIGKSPAATKLLAAALKDPFFRVRIKALNLIDLPNPEQMKALGAEVEKLASNDPKTLTQAAAITALGKTKDKKYLPLFEKGVNAVSNAVRGSSMSAILTIDPSRANSLADKIDMKGASEELQAQLLPVIVKNRITSQMENIAPLATFYPFIKFQNPELGKAAEDGFNWIMTSDNLKATESITKIAGYAKNQMADNPQAKMMMVQMLKDGLSKKMELLKQNPQNAASINKQIDVLNKAIENYK</sequence>
<keyword evidence="6 15" id="KW-0031">Aminopeptidase</keyword>
<dbReference type="Gene3D" id="1.10.390.10">
    <property type="entry name" value="Neutral Protease Domain 2"/>
    <property type="match status" value="1"/>
</dbReference>
<evidence type="ECO:0000256" key="8">
    <source>
        <dbReference type="ARBA" id="ARBA00022723"/>
    </source>
</evidence>
<dbReference type="PANTHER" id="PTHR11533:SF174">
    <property type="entry name" value="PUROMYCIN-SENSITIVE AMINOPEPTIDASE-RELATED"/>
    <property type="match status" value="1"/>
</dbReference>
<keyword evidence="9 15" id="KW-0378">Hydrolase</keyword>
<name>A0A448B1N0_CHRGE</name>
<dbReference type="GeneID" id="93020851"/>
<evidence type="ECO:0000256" key="11">
    <source>
        <dbReference type="ARBA" id="ARBA00023049"/>
    </source>
</evidence>
<feature type="signal peptide" evidence="12">
    <location>
        <begin position="1"/>
        <end position="21"/>
    </location>
</feature>
<dbReference type="GO" id="GO:0005737">
    <property type="term" value="C:cytoplasm"/>
    <property type="evidence" value="ECO:0007669"/>
    <property type="project" value="TreeGrafter"/>
</dbReference>
<dbReference type="InterPro" id="IPR045357">
    <property type="entry name" value="Aminopeptidase_N-like_N"/>
</dbReference>
<feature type="domain" description="Peptidase M1 membrane alanine aminopeptidase" evidence="13">
    <location>
        <begin position="271"/>
        <end position="477"/>
    </location>
</feature>
<dbReference type="RefSeq" id="WP_002977501.1">
    <property type="nucleotide sequence ID" value="NZ_CP068486.1"/>
</dbReference>
<dbReference type="PANTHER" id="PTHR11533">
    <property type="entry name" value="PROTEASE M1 ZINC METALLOPROTEASE"/>
    <property type="match status" value="1"/>
</dbReference>
<evidence type="ECO:0000313" key="15">
    <source>
        <dbReference type="EMBL" id="VEE07223.1"/>
    </source>
</evidence>
<evidence type="ECO:0000259" key="13">
    <source>
        <dbReference type="Pfam" id="PF01433"/>
    </source>
</evidence>
<comment type="catalytic activity">
    <reaction evidence="1">
        <text>Release of an N-terminal amino acid, Xaa-|-Yaa- from a peptide, amide or arylamide. Xaa is preferably Ala, but may be most amino acids including Pro (slow action). When a terminal hydrophobic residue is followed by a prolyl residue, the two may be released as an intact Xaa-Pro dipeptide.</text>
        <dbReference type="EC" id="3.4.11.2"/>
    </reaction>
</comment>
<evidence type="ECO:0000256" key="12">
    <source>
        <dbReference type="SAM" id="SignalP"/>
    </source>
</evidence>
<evidence type="ECO:0000256" key="10">
    <source>
        <dbReference type="ARBA" id="ARBA00022833"/>
    </source>
</evidence>
<evidence type="ECO:0000256" key="1">
    <source>
        <dbReference type="ARBA" id="ARBA00000098"/>
    </source>
</evidence>
<dbReference type="InterPro" id="IPR050344">
    <property type="entry name" value="Peptidase_M1_aminopeptidases"/>
</dbReference>
<dbReference type="GO" id="GO:0008270">
    <property type="term" value="F:zinc ion binding"/>
    <property type="evidence" value="ECO:0007669"/>
    <property type="project" value="InterPro"/>
</dbReference>
<dbReference type="PRINTS" id="PR00756">
    <property type="entry name" value="ALADIPTASE"/>
</dbReference>
<dbReference type="SUPFAM" id="SSF55486">
    <property type="entry name" value="Metalloproteases ('zincins'), catalytic domain"/>
    <property type="match status" value="1"/>
</dbReference>
<keyword evidence="7" id="KW-0645">Protease</keyword>
<dbReference type="CDD" id="cd09603">
    <property type="entry name" value="M1_APN_like"/>
    <property type="match status" value="1"/>
</dbReference>
<dbReference type="GO" id="GO:0016285">
    <property type="term" value="F:alanyl aminopeptidase activity"/>
    <property type="evidence" value="ECO:0007669"/>
    <property type="project" value="UniProtKB-EC"/>
</dbReference>
<dbReference type="GO" id="GO:0070006">
    <property type="term" value="F:metalloaminopeptidase activity"/>
    <property type="evidence" value="ECO:0007669"/>
    <property type="project" value="TreeGrafter"/>
</dbReference>
<keyword evidence="8" id="KW-0479">Metal-binding</keyword>
<evidence type="ECO:0000256" key="4">
    <source>
        <dbReference type="ARBA" id="ARBA00012564"/>
    </source>
</evidence>
<evidence type="ECO:0000256" key="3">
    <source>
        <dbReference type="ARBA" id="ARBA00010136"/>
    </source>
</evidence>
<dbReference type="GO" id="GO:0016020">
    <property type="term" value="C:membrane"/>
    <property type="evidence" value="ECO:0007669"/>
    <property type="project" value="TreeGrafter"/>
</dbReference>
<keyword evidence="10" id="KW-0862">Zinc</keyword>
<dbReference type="InterPro" id="IPR011989">
    <property type="entry name" value="ARM-like"/>
</dbReference>
<keyword evidence="11" id="KW-0482">Metalloprotease</keyword>
<comment type="similarity">
    <text evidence="3">Belongs to the peptidase M1 family.</text>
</comment>
<evidence type="ECO:0000256" key="9">
    <source>
        <dbReference type="ARBA" id="ARBA00022801"/>
    </source>
</evidence>
<dbReference type="Gene3D" id="2.60.40.1730">
    <property type="entry name" value="tricorn interacting facor f3 domain"/>
    <property type="match status" value="1"/>
</dbReference>
<dbReference type="EC" id="3.4.11.2" evidence="4"/>
<dbReference type="SUPFAM" id="SSF63737">
    <property type="entry name" value="Leukotriene A4 hydrolase N-terminal domain"/>
    <property type="match status" value="1"/>
</dbReference>
<evidence type="ECO:0000256" key="2">
    <source>
        <dbReference type="ARBA" id="ARBA00001947"/>
    </source>
</evidence>